<sequence>MRRYIAPCGFTFFAILGIKRGIWKKWFETQRVECTFNDVKDIQGTSSDITTYLGTPLEEMNRMPVCYNALPPLKPSANHTITVRVDRLQDNVVPVPHPSSFTETWDSIHVKMPCSKNNIYPVDDHV</sequence>
<organism evidence="1 2">
    <name type="scientific">Staurois parvus</name>
    <dbReference type="NCBI Taxonomy" id="386267"/>
    <lineage>
        <taxon>Eukaryota</taxon>
        <taxon>Metazoa</taxon>
        <taxon>Chordata</taxon>
        <taxon>Craniata</taxon>
        <taxon>Vertebrata</taxon>
        <taxon>Euteleostomi</taxon>
        <taxon>Amphibia</taxon>
        <taxon>Batrachia</taxon>
        <taxon>Anura</taxon>
        <taxon>Neobatrachia</taxon>
        <taxon>Ranoidea</taxon>
        <taxon>Ranidae</taxon>
        <taxon>Staurois</taxon>
    </lineage>
</organism>
<keyword evidence="2" id="KW-1185">Reference proteome</keyword>
<reference evidence="1" key="1">
    <citation type="submission" date="2023-05" db="EMBL/GenBank/DDBJ databases">
        <authorList>
            <person name="Stuckert A."/>
        </authorList>
    </citation>
    <scope>NUCLEOTIDE SEQUENCE</scope>
</reference>
<evidence type="ECO:0000313" key="2">
    <source>
        <dbReference type="Proteomes" id="UP001162483"/>
    </source>
</evidence>
<dbReference type="Proteomes" id="UP001162483">
    <property type="component" value="Unassembled WGS sequence"/>
</dbReference>
<comment type="caution">
    <text evidence="1">The sequence shown here is derived from an EMBL/GenBank/DDBJ whole genome shotgun (WGS) entry which is preliminary data.</text>
</comment>
<dbReference type="EMBL" id="CATNWA010014309">
    <property type="protein sequence ID" value="CAI9570317.1"/>
    <property type="molecule type" value="Genomic_DNA"/>
</dbReference>
<protein>
    <submittedName>
        <fullName evidence="1">Uncharacterized protein</fullName>
    </submittedName>
</protein>
<accession>A0ABN9DGR2</accession>
<proteinExistence type="predicted"/>
<name>A0ABN9DGR2_9NEOB</name>
<gene>
    <name evidence="1" type="ORF">SPARVUS_LOCUS7083821</name>
</gene>
<evidence type="ECO:0000313" key="1">
    <source>
        <dbReference type="EMBL" id="CAI9570317.1"/>
    </source>
</evidence>